<dbReference type="AlphaFoldDB" id="A0A4R2JET0"/>
<dbReference type="Proteomes" id="UP000295680">
    <property type="component" value="Unassembled WGS sequence"/>
</dbReference>
<feature type="region of interest" description="Disordered" evidence="1">
    <location>
        <begin position="99"/>
        <end position="158"/>
    </location>
</feature>
<gene>
    <name evidence="2" type="ORF">EV192_106522</name>
</gene>
<evidence type="ECO:0000313" key="2">
    <source>
        <dbReference type="EMBL" id="TCO57047.1"/>
    </source>
</evidence>
<comment type="caution">
    <text evidence="2">The sequence shown here is derived from an EMBL/GenBank/DDBJ whole genome shotgun (WGS) entry which is preliminary data.</text>
</comment>
<evidence type="ECO:0000313" key="3">
    <source>
        <dbReference type="Proteomes" id="UP000295680"/>
    </source>
</evidence>
<evidence type="ECO:0000256" key="1">
    <source>
        <dbReference type="SAM" id="MobiDB-lite"/>
    </source>
</evidence>
<sequence>MVGGWLVDWVVGWLADWGYFSTSGSSCPLSRPTWAQPNHACQEVRLRDPTPRPGDTDLLTRVVAFGRSVGREGAPSPPDRSAARRGLLFQPVQHQIHIGPKQPAKTGPSAGSDAPAGTEPPLKASPPQEPTPPQELNSPLGVFSLEPDLFAGSHPSLEPDPLAGSEPFAGSDTCAGTGPVRWKRPFAGSDTSAGIRLVRWNLTLRWECPRWNRTRSLELDSRLEPALRGWNRPTSLERPILAGTASSR</sequence>
<proteinExistence type="predicted"/>
<organism evidence="2 3">
    <name type="scientific">Actinocrispum wychmicini</name>
    <dbReference type="NCBI Taxonomy" id="1213861"/>
    <lineage>
        <taxon>Bacteria</taxon>
        <taxon>Bacillati</taxon>
        <taxon>Actinomycetota</taxon>
        <taxon>Actinomycetes</taxon>
        <taxon>Pseudonocardiales</taxon>
        <taxon>Pseudonocardiaceae</taxon>
        <taxon>Actinocrispum</taxon>
    </lineage>
</organism>
<protein>
    <submittedName>
        <fullName evidence="2">Uncharacterized protein</fullName>
    </submittedName>
</protein>
<accession>A0A4R2JET0</accession>
<dbReference type="EMBL" id="SLWS01000006">
    <property type="protein sequence ID" value="TCO57047.1"/>
    <property type="molecule type" value="Genomic_DNA"/>
</dbReference>
<name>A0A4R2JET0_9PSEU</name>
<keyword evidence="3" id="KW-1185">Reference proteome</keyword>
<feature type="compositionally biased region" description="Pro residues" evidence="1">
    <location>
        <begin position="123"/>
        <end position="133"/>
    </location>
</feature>
<reference evidence="2 3" key="1">
    <citation type="submission" date="2019-03" db="EMBL/GenBank/DDBJ databases">
        <title>Genomic Encyclopedia of Type Strains, Phase IV (KMG-IV): sequencing the most valuable type-strain genomes for metagenomic binning, comparative biology and taxonomic classification.</title>
        <authorList>
            <person name="Goeker M."/>
        </authorList>
    </citation>
    <scope>NUCLEOTIDE SEQUENCE [LARGE SCALE GENOMIC DNA]</scope>
    <source>
        <strain evidence="2 3">DSM 45934</strain>
    </source>
</reference>